<dbReference type="EMBL" id="JBHMAR010000057">
    <property type="protein sequence ID" value="MFB9738727.1"/>
    <property type="molecule type" value="Genomic_DNA"/>
</dbReference>
<keyword evidence="2" id="KW-1003">Cell membrane</keyword>
<dbReference type="PROSITE" id="PS50850">
    <property type="entry name" value="MFS"/>
    <property type="match status" value="1"/>
</dbReference>
<name>A0ABV5VLL8_9ACTN</name>
<dbReference type="PANTHER" id="PTHR43124">
    <property type="entry name" value="PURINE EFFLUX PUMP PBUE"/>
    <property type="match status" value="1"/>
</dbReference>
<protein>
    <submittedName>
        <fullName evidence="8">MFS transporter</fullName>
    </submittedName>
</protein>
<dbReference type="SUPFAM" id="SSF103473">
    <property type="entry name" value="MFS general substrate transporter"/>
    <property type="match status" value="1"/>
</dbReference>
<organism evidence="8 9">
    <name type="scientific">Streptomyces thermocoprophilus</name>
    <dbReference type="NCBI Taxonomy" id="78356"/>
    <lineage>
        <taxon>Bacteria</taxon>
        <taxon>Bacillati</taxon>
        <taxon>Actinomycetota</taxon>
        <taxon>Actinomycetes</taxon>
        <taxon>Kitasatosporales</taxon>
        <taxon>Streptomycetaceae</taxon>
        <taxon>Streptomyces</taxon>
    </lineage>
</organism>
<dbReference type="InterPro" id="IPR050189">
    <property type="entry name" value="MFS_Efflux_Transporters"/>
</dbReference>
<proteinExistence type="predicted"/>
<keyword evidence="9" id="KW-1185">Reference proteome</keyword>
<dbReference type="Pfam" id="PF07690">
    <property type="entry name" value="MFS_1"/>
    <property type="match status" value="1"/>
</dbReference>
<feature type="transmembrane region" description="Helical" evidence="6">
    <location>
        <begin position="73"/>
        <end position="96"/>
    </location>
</feature>
<evidence type="ECO:0000256" key="2">
    <source>
        <dbReference type="ARBA" id="ARBA00022475"/>
    </source>
</evidence>
<dbReference type="PANTHER" id="PTHR43124:SF3">
    <property type="entry name" value="CHLORAMPHENICOL EFFLUX PUMP RV0191"/>
    <property type="match status" value="1"/>
</dbReference>
<evidence type="ECO:0000256" key="1">
    <source>
        <dbReference type="ARBA" id="ARBA00004651"/>
    </source>
</evidence>
<feature type="transmembrane region" description="Helical" evidence="6">
    <location>
        <begin position="289"/>
        <end position="309"/>
    </location>
</feature>
<keyword evidence="4 6" id="KW-1133">Transmembrane helix</keyword>
<dbReference type="InterPro" id="IPR011701">
    <property type="entry name" value="MFS"/>
</dbReference>
<gene>
    <name evidence="8" type="ORF">ACFFRO_26990</name>
</gene>
<dbReference type="InterPro" id="IPR036259">
    <property type="entry name" value="MFS_trans_sf"/>
</dbReference>
<feature type="transmembrane region" description="Helical" evidence="6">
    <location>
        <begin position="158"/>
        <end position="178"/>
    </location>
</feature>
<keyword evidence="3 6" id="KW-0812">Transmembrane</keyword>
<feature type="transmembrane region" description="Helical" evidence="6">
    <location>
        <begin position="128"/>
        <end position="146"/>
    </location>
</feature>
<feature type="transmembrane region" description="Helical" evidence="6">
    <location>
        <begin position="102"/>
        <end position="121"/>
    </location>
</feature>
<accession>A0ABV5VLL8</accession>
<feature type="transmembrane region" description="Helical" evidence="6">
    <location>
        <begin position="229"/>
        <end position="250"/>
    </location>
</feature>
<evidence type="ECO:0000256" key="6">
    <source>
        <dbReference type="SAM" id="Phobius"/>
    </source>
</evidence>
<feature type="transmembrane region" description="Helical" evidence="6">
    <location>
        <begin position="262"/>
        <end position="283"/>
    </location>
</feature>
<comment type="caution">
    <text evidence="8">The sequence shown here is derived from an EMBL/GenBank/DDBJ whole genome shotgun (WGS) entry which is preliminary data.</text>
</comment>
<feature type="transmembrane region" description="Helical" evidence="6">
    <location>
        <begin position="330"/>
        <end position="352"/>
    </location>
</feature>
<dbReference type="Proteomes" id="UP001589703">
    <property type="component" value="Unassembled WGS sequence"/>
</dbReference>
<sequence>MPLALLALAIGAFGIGTTEFVIMGVLPEVADDFGVTIPTAGWLVSGYALGVVLGAPLLTVLGTKVSRKKMLMFLMALFVVGNALSALAPAFGIMLIGRIVASLAHGAFFGIGSVVAADLVAPQKKASAISLMFMGLTVANIVGVPLGTRIGQAAGWRVTFLLVASLGIVGLLGVARLVPEKGRPEGADVRAEFAAFRNVQVWLAMAMTVFGYGGVFAAITYITPMMTDVAGYSAGAVTWLLVLFGGGMFAGNLIGGRFADRALMPMLFGSLGALSLALLLFTATAHDKVLAAITLTLIGALGFATVPPLQKWVLDQASAAPTLASAANIGAFNLGNALAAWLGGIVIAAGLGYTSPNWVGSLLSGFALLLSLVAAALHRRRGSAGRVVAGSPAPEAAPVTAGH</sequence>
<dbReference type="InterPro" id="IPR020846">
    <property type="entry name" value="MFS_dom"/>
</dbReference>
<feature type="transmembrane region" description="Helical" evidence="6">
    <location>
        <begin position="42"/>
        <end position="61"/>
    </location>
</feature>
<reference evidence="8 9" key="1">
    <citation type="submission" date="2024-09" db="EMBL/GenBank/DDBJ databases">
        <authorList>
            <person name="Sun Q."/>
            <person name="Mori K."/>
        </authorList>
    </citation>
    <scope>NUCLEOTIDE SEQUENCE [LARGE SCALE GENOMIC DNA]</scope>
    <source>
        <strain evidence="8 9">JCM 10918</strain>
    </source>
</reference>
<evidence type="ECO:0000256" key="5">
    <source>
        <dbReference type="ARBA" id="ARBA00023136"/>
    </source>
</evidence>
<dbReference type="Gene3D" id="1.20.1250.20">
    <property type="entry name" value="MFS general substrate transporter like domains"/>
    <property type="match status" value="2"/>
</dbReference>
<evidence type="ECO:0000256" key="4">
    <source>
        <dbReference type="ARBA" id="ARBA00022989"/>
    </source>
</evidence>
<dbReference type="CDD" id="cd17324">
    <property type="entry name" value="MFS_NepI_like"/>
    <property type="match status" value="1"/>
</dbReference>
<dbReference type="RefSeq" id="WP_356760011.1">
    <property type="nucleotide sequence ID" value="NZ_JBHMAR010000057.1"/>
</dbReference>
<feature type="transmembrane region" description="Helical" evidence="6">
    <location>
        <begin position="199"/>
        <end position="223"/>
    </location>
</feature>
<feature type="transmembrane region" description="Helical" evidence="6">
    <location>
        <begin position="358"/>
        <end position="377"/>
    </location>
</feature>
<evidence type="ECO:0000259" key="7">
    <source>
        <dbReference type="PROSITE" id="PS50850"/>
    </source>
</evidence>
<evidence type="ECO:0000256" key="3">
    <source>
        <dbReference type="ARBA" id="ARBA00022692"/>
    </source>
</evidence>
<comment type="subcellular location">
    <subcellularLocation>
        <location evidence="1">Cell membrane</location>
        <topology evidence="1">Multi-pass membrane protein</topology>
    </subcellularLocation>
</comment>
<keyword evidence="5 6" id="KW-0472">Membrane</keyword>
<evidence type="ECO:0000313" key="8">
    <source>
        <dbReference type="EMBL" id="MFB9738727.1"/>
    </source>
</evidence>
<evidence type="ECO:0000313" key="9">
    <source>
        <dbReference type="Proteomes" id="UP001589703"/>
    </source>
</evidence>
<feature type="domain" description="Major facilitator superfamily (MFS) profile" evidence="7">
    <location>
        <begin position="4"/>
        <end position="382"/>
    </location>
</feature>